<evidence type="ECO:0000256" key="6">
    <source>
        <dbReference type="ARBA" id="ARBA00039017"/>
    </source>
</evidence>
<evidence type="ECO:0000256" key="1">
    <source>
        <dbReference type="ARBA" id="ARBA00006336"/>
    </source>
</evidence>
<dbReference type="PANTHER" id="PTHR11080">
    <property type="entry name" value="PYRAZINAMIDASE/NICOTINAMIDASE"/>
    <property type="match status" value="1"/>
</dbReference>
<reference evidence="10 11" key="1">
    <citation type="submission" date="2020-07" db="EMBL/GenBank/DDBJ databases">
        <authorList>
            <person name="Maaloum M."/>
        </authorList>
    </citation>
    <scope>NUCLEOTIDE SEQUENCE [LARGE SCALE GENOMIC DNA]</scope>
    <source>
        <strain evidence="10 11">GCS-AN-3</strain>
    </source>
</reference>
<evidence type="ECO:0000256" key="3">
    <source>
        <dbReference type="ARBA" id="ARBA00022723"/>
    </source>
</evidence>
<name>A0A853IP64_9BURK</name>
<gene>
    <name evidence="10" type="primary">pncA</name>
    <name evidence="10" type="ORF">H0I39_00695</name>
</gene>
<evidence type="ECO:0000313" key="10">
    <source>
        <dbReference type="EMBL" id="NZA00665.1"/>
    </source>
</evidence>
<dbReference type="InterPro" id="IPR000868">
    <property type="entry name" value="Isochorismatase-like_dom"/>
</dbReference>
<dbReference type="EMBL" id="JACCKX010000001">
    <property type="protein sequence ID" value="NZA00665.1"/>
    <property type="molecule type" value="Genomic_DNA"/>
</dbReference>
<dbReference type="FunFam" id="3.40.50.850:FF:000006">
    <property type="entry name" value="Bifunctional pyrazinamidase/nicotinamidase"/>
    <property type="match status" value="1"/>
</dbReference>
<evidence type="ECO:0000256" key="8">
    <source>
        <dbReference type="ARBA" id="ARBA00072277"/>
    </source>
</evidence>
<comment type="similarity">
    <text evidence="1">Belongs to the isochorismatase family.</text>
</comment>
<comment type="pathway">
    <text evidence="5">Cofactor biosynthesis; nicotinate biosynthesis; nicotinate from nicotinamide: step 1/1.</text>
</comment>
<dbReference type="EC" id="3.5.1.19" evidence="6"/>
<dbReference type="Gene3D" id="3.40.50.850">
    <property type="entry name" value="Isochorismatase-like"/>
    <property type="match status" value="1"/>
</dbReference>
<keyword evidence="2" id="KW-0662">Pyridine nucleotide biosynthesis</keyword>
<protein>
    <recommendedName>
        <fullName evidence="8">Nicotinamidase</fullName>
        <ecNumber evidence="6">3.5.1.19</ecNumber>
    </recommendedName>
    <alternativeName>
        <fullName evidence="7">Nicotinamide deamidase</fullName>
    </alternativeName>
</protein>
<dbReference type="InterPro" id="IPR052347">
    <property type="entry name" value="Isochorismatase_Nicotinamidase"/>
</dbReference>
<comment type="caution">
    <text evidence="10">The sequence shown here is derived from an EMBL/GenBank/DDBJ whole genome shotgun (WGS) entry which is preliminary data.</text>
</comment>
<evidence type="ECO:0000256" key="5">
    <source>
        <dbReference type="ARBA" id="ARBA00037900"/>
    </source>
</evidence>
<dbReference type="RefSeq" id="WP_180549220.1">
    <property type="nucleotide sequence ID" value="NZ_JACCKX010000001.1"/>
</dbReference>
<dbReference type="CDD" id="cd01011">
    <property type="entry name" value="nicotinamidase"/>
    <property type="match status" value="1"/>
</dbReference>
<dbReference type="AlphaFoldDB" id="A0A853IP64"/>
<dbReference type="Proteomes" id="UP000589716">
    <property type="component" value="Unassembled WGS sequence"/>
</dbReference>
<dbReference type="InterPro" id="IPR036380">
    <property type="entry name" value="Isochorismatase-like_sf"/>
</dbReference>
<keyword evidence="4 10" id="KW-0378">Hydrolase</keyword>
<organism evidence="10 11">
    <name type="scientific">Ottowia beijingensis</name>
    <dbReference type="NCBI Taxonomy" id="1207057"/>
    <lineage>
        <taxon>Bacteria</taxon>
        <taxon>Pseudomonadati</taxon>
        <taxon>Pseudomonadota</taxon>
        <taxon>Betaproteobacteria</taxon>
        <taxon>Burkholderiales</taxon>
        <taxon>Comamonadaceae</taxon>
        <taxon>Ottowia</taxon>
    </lineage>
</organism>
<dbReference type="Pfam" id="PF00857">
    <property type="entry name" value="Isochorismatase"/>
    <property type="match status" value="1"/>
</dbReference>
<dbReference type="SUPFAM" id="SSF52499">
    <property type="entry name" value="Isochorismatase-like hydrolases"/>
    <property type="match status" value="1"/>
</dbReference>
<proteinExistence type="inferred from homology"/>
<dbReference type="GO" id="GO:0046872">
    <property type="term" value="F:metal ion binding"/>
    <property type="evidence" value="ECO:0007669"/>
    <property type="project" value="UniProtKB-KW"/>
</dbReference>
<sequence length="210" mass="22619">MTALLIDSNTCLLIVDAQYGFMPGGGLPVAGGDAIVPVINRIAPRFANIVLTQDWHPADHVSFAINHPGKQPYETITLPYGEQVLWPKHCVQGTPDAALHAELQVAHAQLIIRKGFHQHVDSYSAFVEADRRTSTGLAAYLQARGIQHLYLCGLATDYCVAWSALDARAAGFEATVIEDACRAIDLNGSLAKAWADMAAAGVERITSDQI</sequence>
<dbReference type="PANTHER" id="PTHR11080:SF2">
    <property type="entry name" value="LD05707P"/>
    <property type="match status" value="1"/>
</dbReference>
<evidence type="ECO:0000256" key="2">
    <source>
        <dbReference type="ARBA" id="ARBA00022642"/>
    </source>
</evidence>
<evidence type="ECO:0000259" key="9">
    <source>
        <dbReference type="Pfam" id="PF00857"/>
    </source>
</evidence>
<dbReference type="GO" id="GO:0019363">
    <property type="term" value="P:pyridine nucleotide biosynthetic process"/>
    <property type="evidence" value="ECO:0007669"/>
    <property type="project" value="UniProtKB-KW"/>
</dbReference>
<evidence type="ECO:0000256" key="4">
    <source>
        <dbReference type="ARBA" id="ARBA00022801"/>
    </source>
</evidence>
<keyword evidence="11" id="KW-1185">Reference proteome</keyword>
<evidence type="ECO:0000256" key="7">
    <source>
        <dbReference type="ARBA" id="ARBA00043224"/>
    </source>
</evidence>
<accession>A0A853IP64</accession>
<evidence type="ECO:0000313" key="11">
    <source>
        <dbReference type="Proteomes" id="UP000589716"/>
    </source>
</evidence>
<dbReference type="NCBIfam" id="NF008623">
    <property type="entry name" value="PRK11609.1"/>
    <property type="match status" value="1"/>
</dbReference>
<keyword evidence="3" id="KW-0479">Metal-binding</keyword>
<dbReference type="GO" id="GO:0008936">
    <property type="term" value="F:nicotinamidase activity"/>
    <property type="evidence" value="ECO:0007669"/>
    <property type="project" value="UniProtKB-EC"/>
</dbReference>
<feature type="domain" description="Isochorismatase-like" evidence="9">
    <location>
        <begin position="10"/>
        <end position="209"/>
    </location>
</feature>